<reference evidence="3 4" key="1">
    <citation type="submission" date="2021-01" db="EMBL/GenBank/DDBJ databases">
        <title>Whole genome shotgun sequence of Actinoplanes deccanensis NBRC 13994.</title>
        <authorList>
            <person name="Komaki H."/>
            <person name="Tamura T."/>
        </authorList>
    </citation>
    <scope>NUCLEOTIDE SEQUENCE [LARGE SCALE GENOMIC DNA]</scope>
    <source>
        <strain evidence="3 4">NBRC 13994</strain>
    </source>
</reference>
<evidence type="ECO:0000313" key="4">
    <source>
        <dbReference type="Proteomes" id="UP000609879"/>
    </source>
</evidence>
<name>A0ABQ3XVD3_9ACTN</name>
<keyword evidence="2" id="KW-0812">Transmembrane</keyword>
<feature type="transmembrane region" description="Helical" evidence="2">
    <location>
        <begin position="42"/>
        <end position="61"/>
    </location>
</feature>
<evidence type="ECO:0000256" key="1">
    <source>
        <dbReference type="SAM" id="MobiDB-lite"/>
    </source>
</evidence>
<accession>A0ABQ3XVD3</accession>
<evidence type="ECO:0000256" key="2">
    <source>
        <dbReference type="SAM" id="Phobius"/>
    </source>
</evidence>
<keyword evidence="2" id="KW-0472">Membrane</keyword>
<dbReference type="EMBL" id="BOMI01000004">
    <property type="protein sequence ID" value="GID71710.1"/>
    <property type="molecule type" value="Genomic_DNA"/>
</dbReference>
<sequence>MDTANNKDSSNEQDPRRTGGATLPADPQPADPPTWRDYALRWAPYIGSILAGVAAILTALLK</sequence>
<dbReference type="RefSeq" id="WP_203759700.1">
    <property type="nucleotide sequence ID" value="NZ_BAAABO010000004.1"/>
</dbReference>
<comment type="caution">
    <text evidence="3">The sequence shown here is derived from an EMBL/GenBank/DDBJ whole genome shotgun (WGS) entry which is preliminary data.</text>
</comment>
<gene>
    <name evidence="3" type="ORF">Ade02nite_03510</name>
</gene>
<dbReference type="Proteomes" id="UP000609879">
    <property type="component" value="Unassembled WGS sequence"/>
</dbReference>
<protein>
    <submittedName>
        <fullName evidence="3">Uncharacterized protein</fullName>
    </submittedName>
</protein>
<proteinExistence type="predicted"/>
<keyword evidence="2" id="KW-1133">Transmembrane helix</keyword>
<evidence type="ECO:0000313" key="3">
    <source>
        <dbReference type="EMBL" id="GID71710.1"/>
    </source>
</evidence>
<keyword evidence="4" id="KW-1185">Reference proteome</keyword>
<feature type="region of interest" description="Disordered" evidence="1">
    <location>
        <begin position="1"/>
        <end position="32"/>
    </location>
</feature>
<organism evidence="3 4">
    <name type="scientific">Paractinoplanes deccanensis</name>
    <dbReference type="NCBI Taxonomy" id="113561"/>
    <lineage>
        <taxon>Bacteria</taxon>
        <taxon>Bacillati</taxon>
        <taxon>Actinomycetota</taxon>
        <taxon>Actinomycetes</taxon>
        <taxon>Micromonosporales</taxon>
        <taxon>Micromonosporaceae</taxon>
        <taxon>Paractinoplanes</taxon>
    </lineage>
</organism>